<evidence type="ECO:0000256" key="2">
    <source>
        <dbReference type="ARBA" id="ARBA00022491"/>
    </source>
</evidence>
<dbReference type="InterPro" id="IPR002481">
    <property type="entry name" value="FUR"/>
</dbReference>
<comment type="caution">
    <text evidence="7">The sequence shown here is derived from an EMBL/GenBank/DDBJ whole genome shotgun (WGS) entry which is preliminary data.</text>
</comment>
<comment type="similarity">
    <text evidence="1">Belongs to the Fur family.</text>
</comment>
<keyword evidence="6" id="KW-0804">Transcription</keyword>
<dbReference type="InterPro" id="IPR036388">
    <property type="entry name" value="WH-like_DNA-bd_sf"/>
</dbReference>
<keyword evidence="4" id="KW-0805">Transcription regulation</keyword>
<accession>A0ABT9Y6F1</accession>
<gene>
    <name evidence="7" type="ORF">J2S01_000475</name>
</gene>
<reference evidence="7 8" key="1">
    <citation type="submission" date="2023-07" db="EMBL/GenBank/DDBJ databases">
        <title>Genomic Encyclopedia of Type Strains, Phase IV (KMG-IV): sequencing the most valuable type-strain genomes for metagenomic binning, comparative biology and taxonomic classification.</title>
        <authorList>
            <person name="Goeker M."/>
        </authorList>
    </citation>
    <scope>NUCLEOTIDE SEQUENCE [LARGE SCALE GENOMIC DNA]</scope>
    <source>
        <strain evidence="7 8">DSM 16980</strain>
    </source>
</reference>
<evidence type="ECO:0000256" key="4">
    <source>
        <dbReference type="ARBA" id="ARBA00023015"/>
    </source>
</evidence>
<proteinExistence type="inferred from homology"/>
<keyword evidence="8" id="KW-1185">Reference proteome</keyword>
<evidence type="ECO:0000313" key="8">
    <source>
        <dbReference type="Proteomes" id="UP001239167"/>
    </source>
</evidence>
<evidence type="ECO:0000256" key="1">
    <source>
        <dbReference type="ARBA" id="ARBA00007957"/>
    </source>
</evidence>
<keyword evidence="5" id="KW-0238">DNA-binding</keyword>
<dbReference type="Gene3D" id="3.30.1490.190">
    <property type="match status" value="1"/>
</dbReference>
<protein>
    <submittedName>
        <fullName evidence="7">Fur family ferric uptake transcriptional regulator</fullName>
    </submittedName>
</protein>
<dbReference type="CDD" id="cd07153">
    <property type="entry name" value="Fur_like"/>
    <property type="match status" value="1"/>
</dbReference>
<dbReference type="InterPro" id="IPR036390">
    <property type="entry name" value="WH_DNA-bd_sf"/>
</dbReference>
<sequence>MDDCGNYKNYLNEHGMKSTKQRNLLLSILAKIQTPQTAEKLYLQAIKSDSSINLSTVYRVLEKFTEKNITIRTSFLDDKSVYSLYPKTHQHQLICMRCKKIVLLEHCPLEDFEKSVEESTHFSVVNHRLELYGYCRQCQKIIAMG</sequence>
<dbReference type="SUPFAM" id="SSF46785">
    <property type="entry name" value="Winged helix' DNA-binding domain"/>
    <property type="match status" value="1"/>
</dbReference>
<dbReference type="Pfam" id="PF01475">
    <property type="entry name" value="FUR"/>
    <property type="match status" value="1"/>
</dbReference>
<dbReference type="RefSeq" id="WP_196604935.1">
    <property type="nucleotide sequence ID" value="NZ_CP116940.1"/>
</dbReference>
<dbReference type="PANTHER" id="PTHR33202:SF7">
    <property type="entry name" value="FERRIC UPTAKE REGULATION PROTEIN"/>
    <property type="match status" value="1"/>
</dbReference>
<dbReference type="Proteomes" id="UP001239167">
    <property type="component" value="Unassembled WGS sequence"/>
</dbReference>
<dbReference type="Gene3D" id="1.10.10.10">
    <property type="entry name" value="Winged helix-like DNA-binding domain superfamily/Winged helix DNA-binding domain"/>
    <property type="match status" value="1"/>
</dbReference>
<organism evidence="7 8">
    <name type="scientific">Pectinatus haikarae</name>
    <dbReference type="NCBI Taxonomy" id="349096"/>
    <lineage>
        <taxon>Bacteria</taxon>
        <taxon>Bacillati</taxon>
        <taxon>Bacillota</taxon>
        <taxon>Negativicutes</taxon>
        <taxon>Selenomonadales</taxon>
        <taxon>Selenomonadaceae</taxon>
        <taxon>Pectinatus</taxon>
    </lineage>
</organism>
<evidence type="ECO:0000256" key="3">
    <source>
        <dbReference type="ARBA" id="ARBA00022833"/>
    </source>
</evidence>
<dbReference type="InterPro" id="IPR043135">
    <property type="entry name" value="Fur_C"/>
</dbReference>
<evidence type="ECO:0000313" key="7">
    <source>
        <dbReference type="EMBL" id="MDQ0202782.1"/>
    </source>
</evidence>
<keyword evidence="2" id="KW-0678">Repressor</keyword>
<dbReference type="EMBL" id="JAUSUE010000002">
    <property type="protein sequence ID" value="MDQ0202782.1"/>
    <property type="molecule type" value="Genomic_DNA"/>
</dbReference>
<evidence type="ECO:0000256" key="6">
    <source>
        <dbReference type="ARBA" id="ARBA00023163"/>
    </source>
</evidence>
<keyword evidence="3" id="KW-0862">Zinc</keyword>
<dbReference type="PANTHER" id="PTHR33202">
    <property type="entry name" value="ZINC UPTAKE REGULATION PROTEIN"/>
    <property type="match status" value="1"/>
</dbReference>
<evidence type="ECO:0000256" key="5">
    <source>
        <dbReference type="ARBA" id="ARBA00023125"/>
    </source>
</evidence>
<name>A0ABT9Y6F1_9FIRM</name>